<keyword evidence="1" id="KW-0067">ATP-binding</keyword>
<dbReference type="AlphaFoldDB" id="A0A6H9UNW7"/>
<comment type="caution">
    <text evidence="3">The sequence shown here is derived from an EMBL/GenBank/DDBJ whole genome shotgun (WGS) entry which is preliminary data.</text>
</comment>
<feature type="domain" description="ATP-grasp" evidence="2">
    <location>
        <begin position="157"/>
        <end position="353"/>
    </location>
</feature>
<evidence type="ECO:0000256" key="1">
    <source>
        <dbReference type="PROSITE-ProRule" id="PRU00409"/>
    </source>
</evidence>
<dbReference type="GO" id="GO:0046872">
    <property type="term" value="F:metal ion binding"/>
    <property type="evidence" value="ECO:0007669"/>
    <property type="project" value="InterPro"/>
</dbReference>
<protein>
    <submittedName>
        <fullName evidence="3">ATP-grasp domain-containing protein</fullName>
    </submittedName>
</protein>
<dbReference type="EMBL" id="VZRB01000060">
    <property type="protein sequence ID" value="KAB1139491.1"/>
    <property type="molecule type" value="Genomic_DNA"/>
</dbReference>
<dbReference type="InterPro" id="IPR040754">
    <property type="entry name" value="PreAtp-grasp"/>
</dbReference>
<evidence type="ECO:0000313" key="4">
    <source>
        <dbReference type="Proteomes" id="UP000442707"/>
    </source>
</evidence>
<dbReference type="SUPFAM" id="SSF56059">
    <property type="entry name" value="Glutathione synthetase ATP-binding domain-like"/>
    <property type="match status" value="1"/>
</dbReference>
<dbReference type="Pfam" id="PF02655">
    <property type="entry name" value="ATP-grasp_3"/>
    <property type="match status" value="1"/>
</dbReference>
<dbReference type="PROSITE" id="PS50975">
    <property type="entry name" value="ATP_GRASP"/>
    <property type="match status" value="1"/>
</dbReference>
<name>A0A6H9UNW7_9ACTN</name>
<organism evidence="3 4">
    <name type="scientific">Streptomyces luteolifulvus</name>
    <dbReference type="NCBI Taxonomy" id="2615112"/>
    <lineage>
        <taxon>Bacteria</taxon>
        <taxon>Bacillati</taxon>
        <taxon>Actinomycetota</taxon>
        <taxon>Actinomycetes</taxon>
        <taxon>Kitasatosporales</taxon>
        <taxon>Streptomycetaceae</taxon>
        <taxon>Streptomyces</taxon>
    </lineage>
</organism>
<keyword evidence="1" id="KW-0547">Nucleotide-binding</keyword>
<dbReference type="Gene3D" id="3.30.470.20">
    <property type="entry name" value="ATP-grasp fold, B domain"/>
    <property type="match status" value="1"/>
</dbReference>
<dbReference type="GO" id="GO:0005524">
    <property type="term" value="F:ATP binding"/>
    <property type="evidence" value="ECO:0007669"/>
    <property type="project" value="UniProtKB-UniRule"/>
</dbReference>
<accession>A0A6H9UNW7</accession>
<dbReference type="InterPro" id="IPR003806">
    <property type="entry name" value="ATP-grasp_PylC-type"/>
</dbReference>
<dbReference type="RefSeq" id="WP_150958504.1">
    <property type="nucleotide sequence ID" value="NZ_VZRB01000060.1"/>
</dbReference>
<keyword evidence="4" id="KW-1185">Reference proteome</keyword>
<dbReference type="InterPro" id="IPR011761">
    <property type="entry name" value="ATP-grasp"/>
</dbReference>
<evidence type="ECO:0000313" key="3">
    <source>
        <dbReference type="EMBL" id="KAB1139491.1"/>
    </source>
</evidence>
<dbReference type="Proteomes" id="UP000442707">
    <property type="component" value="Unassembled WGS sequence"/>
</dbReference>
<proteinExistence type="predicted"/>
<reference evidence="3 4" key="1">
    <citation type="submission" date="2019-09" db="EMBL/GenBank/DDBJ databases">
        <title>Screening of Novel Bioactive Compounds from Soil-Associated.</title>
        <authorList>
            <person name="Zhao S."/>
        </authorList>
    </citation>
    <scope>NUCLEOTIDE SEQUENCE [LARGE SCALE GENOMIC DNA]</scope>
    <source>
        <strain evidence="3 4">HIT-DPA4</strain>
    </source>
</reference>
<sequence length="424" mass="45311">MDQDRSPLIVYANFFSDVAVSLAAHEVLTHWAAQAPRKIWLLQPGDVLVTPVEPSEAFRRYACGLLGVPYRALTVMTAPAVEGLPMAEALDHAGLTDTLVHLVAERPGAALLPLVLDASTAVLARRLGVTVAPYGPQGPRRGAVEAVHRLNTKSGFRALADDLGIRVPPGHVCEGRALEATATAMLGQYEQIVVKPDRSAGGHGLRFLSRSETALTVPRGEPAATWVVEEHLDVVRSVSIQIYVDVSGPRVVFCGQMRVQHGSCTGYVSPLSESGGAVAAELEQWGMALGQHLGRLGYLGPCGVDAILAADGHLYATETNVRRTATTTAQFMATRLARAAGLDTPAWLLGRRRTRAAHDFEEAVRLLERAGLSWAPNTPGPARGVVLYGDAPSDGRSWRYALLGPTRTTLFELEKALAGVMGFE</sequence>
<evidence type="ECO:0000259" key="2">
    <source>
        <dbReference type="PROSITE" id="PS50975"/>
    </source>
</evidence>
<gene>
    <name evidence="3" type="ORF">F7R91_39810</name>
</gene>
<dbReference type="Pfam" id="PF18604">
    <property type="entry name" value="PreAtp-grasp"/>
    <property type="match status" value="1"/>
</dbReference>